<dbReference type="GeneID" id="54362665"/>
<dbReference type="InterPro" id="IPR043154">
    <property type="entry name" value="Sec-1-like_dom1"/>
</dbReference>
<dbReference type="Gene3D" id="3.40.50.1910">
    <property type="match status" value="1"/>
</dbReference>
<proteinExistence type="inferred from homology"/>
<dbReference type="Pfam" id="PF00995">
    <property type="entry name" value="Sec1"/>
    <property type="match status" value="1"/>
</dbReference>
<sequence length="595" mass="66573">MDIVQSVQGYITKIVSQGENATSGSAGAGAAKMKILLLDQDTVPIVSSATTQSTLLNHSVYLTNRIDDPNREKMRHLRCLCFLRPSPESIQLLVDEFREPKYGEYYIHFSNIIKKSSLERLAEADDHEIVKSIVEYFADFLVINPDLCSIPLSTRLFASSPDTWNADSLDRTREGVLALLLALKKKPLIRHAKNSLLCTKLAREVRYHMTQEEQLFDFRKPDTPPILLLVDRRDDPVTPLLTQWTYQAMVHELLGIENGRVDLSDVPDVRPEFKDIVLTQDQDPFFAKNMYLNFGDLGQNAKDYVEQFASKQASGQKLDSIEDMKRFVEEYPEFRRLSGNVTKHVTLVTELSRRVGTDCLLDVSELEQSLACTDNHSQDVKNLQRLIQNPSVPPANKLRLVAIYALRYSAHSNNNTPALLELLAVSGGLSRHRISLIPRLLSYAYSLQSTPTNGGLPELFQHGSIFSEARSRLSRGLRGVENVYTQHSPRLETTLQDLIKGRLSTSAYPFVDGGGQTRDKPQDVIVFMVGGATYEEARMVAQVNASSPGVRVVLAGTGVLNSDTFLTEVEENVEAWPEDRPETAAARLRGAIGRT</sequence>
<dbReference type="OrthoDB" id="10266265at2759"/>
<dbReference type="Gene3D" id="3.40.50.2060">
    <property type="match status" value="1"/>
</dbReference>
<dbReference type="PIRSF" id="PIRSF005715">
    <property type="entry name" value="VPS45_Sec1"/>
    <property type="match status" value="1"/>
</dbReference>
<reference evidence="3" key="1">
    <citation type="submission" date="2020-01" db="EMBL/GenBank/DDBJ databases">
        <authorList>
            <consortium name="DOE Joint Genome Institute"/>
            <person name="Haridas S."/>
            <person name="Albert R."/>
            <person name="Binder M."/>
            <person name="Bloem J."/>
            <person name="Labutti K."/>
            <person name="Salamov A."/>
            <person name="Andreopoulos B."/>
            <person name="Baker S.E."/>
            <person name="Barry K."/>
            <person name="Bills G."/>
            <person name="Bluhm B.H."/>
            <person name="Cannon C."/>
            <person name="Castanera R."/>
            <person name="Culley D.E."/>
            <person name="Daum C."/>
            <person name="Ezra D."/>
            <person name="Gonzalez J.B."/>
            <person name="Henrissat B."/>
            <person name="Kuo A."/>
            <person name="Liang C."/>
            <person name="Lipzen A."/>
            <person name="Lutzoni F."/>
            <person name="Magnuson J."/>
            <person name="Mondo S."/>
            <person name="Nolan M."/>
            <person name="Ohm R."/>
            <person name="Pangilinan J."/>
            <person name="Park H.-J."/>
            <person name="Ramirez L."/>
            <person name="Alfaro M."/>
            <person name="Sun H."/>
            <person name="Tritt A."/>
            <person name="Yoshinaga Y."/>
            <person name="Zwiers L.-H."/>
            <person name="Turgeon B.G."/>
            <person name="Goodwin S.B."/>
            <person name="Spatafora J.W."/>
            <person name="Crous P.W."/>
            <person name="Grigoriev I.V."/>
        </authorList>
    </citation>
    <scope>NUCLEOTIDE SEQUENCE</scope>
    <source>
        <strain evidence="3">CBS 342.82</strain>
    </source>
</reference>
<evidence type="ECO:0000313" key="3">
    <source>
        <dbReference type="RefSeq" id="XP_033460017.1"/>
    </source>
</evidence>
<dbReference type="InterPro" id="IPR027482">
    <property type="entry name" value="Sec1-like_dom2"/>
</dbReference>
<dbReference type="InterPro" id="IPR001619">
    <property type="entry name" value="Sec1-like"/>
</dbReference>
<dbReference type="InterPro" id="IPR043127">
    <property type="entry name" value="Sec-1-like_dom3a"/>
</dbReference>
<keyword evidence="2" id="KW-1185">Reference proteome</keyword>
<dbReference type="RefSeq" id="XP_033460017.1">
    <property type="nucleotide sequence ID" value="XM_033604865.1"/>
</dbReference>
<dbReference type="AlphaFoldDB" id="A0A6J3M4M4"/>
<gene>
    <name evidence="3" type="ORF">K489DRAFT_380375</name>
</gene>
<dbReference type="PANTHER" id="PTHR11679">
    <property type="entry name" value="VESICLE PROTEIN SORTING-ASSOCIATED"/>
    <property type="match status" value="1"/>
</dbReference>
<protein>
    <submittedName>
        <fullName evidence="3">Sec1-like protein</fullName>
    </submittedName>
</protein>
<comment type="similarity">
    <text evidence="1">Belongs to the STXBP/unc-18/SEC1 family.</text>
</comment>
<organism evidence="3">
    <name type="scientific">Dissoconium aciculare CBS 342.82</name>
    <dbReference type="NCBI Taxonomy" id="1314786"/>
    <lineage>
        <taxon>Eukaryota</taxon>
        <taxon>Fungi</taxon>
        <taxon>Dikarya</taxon>
        <taxon>Ascomycota</taxon>
        <taxon>Pezizomycotina</taxon>
        <taxon>Dothideomycetes</taxon>
        <taxon>Dothideomycetidae</taxon>
        <taxon>Mycosphaerellales</taxon>
        <taxon>Dissoconiaceae</taxon>
        <taxon>Dissoconium</taxon>
    </lineage>
</organism>
<evidence type="ECO:0000313" key="2">
    <source>
        <dbReference type="Proteomes" id="UP000504637"/>
    </source>
</evidence>
<dbReference type="Gene3D" id="1.25.40.60">
    <property type="match status" value="1"/>
</dbReference>
<evidence type="ECO:0000256" key="1">
    <source>
        <dbReference type="ARBA" id="ARBA00009884"/>
    </source>
</evidence>
<dbReference type="SUPFAM" id="SSF56815">
    <property type="entry name" value="Sec1/munc18-like (SM) proteins"/>
    <property type="match status" value="1"/>
</dbReference>
<name>A0A6J3M4M4_9PEZI</name>
<dbReference type="Proteomes" id="UP000504637">
    <property type="component" value="Unplaced"/>
</dbReference>
<dbReference type="InterPro" id="IPR036045">
    <property type="entry name" value="Sec1-like_sf"/>
</dbReference>
<accession>A0A6J3M4M4</accession>
<reference evidence="3" key="2">
    <citation type="submission" date="2020-04" db="EMBL/GenBank/DDBJ databases">
        <authorList>
            <consortium name="NCBI Genome Project"/>
        </authorList>
    </citation>
    <scope>NUCLEOTIDE SEQUENCE</scope>
    <source>
        <strain evidence="3">CBS 342.82</strain>
    </source>
</reference>
<reference evidence="3" key="3">
    <citation type="submission" date="2025-08" db="UniProtKB">
        <authorList>
            <consortium name="RefSeq"/>
        </authorList>
    </citation>
    <scope>IDENTIFICATION</scope>
    <source>
        <strain evidence="3">CBS 342.82</strain>
    </source>
</reference>
<dbReference type="Gene3D" id="3.90.830.10">
    <property type="entry name" value="Syntaxin Binding Protein 1, Chain A, domain 2"/>
    <property type="match status" value="1"/>
</dbReference>
<dbReference type="GO" id="GO:0016192">
    <property type="term" value="P:vesicle-mediated transport"/>
    <property type="evidence" value="ECO:0007669"/>
    <property type="project" value="InterPro"/>
</dbReference>